<comment type="caution">
    <text evidence="1">The sequence shown here is derived from an EMBL/GenBank/DDBJ whole genome shotgun (WGS) entry which is preliminary data.</text>
</comment>
<name>A0A7J2S4Y0_9EURY</name>
<dbReference type="Proteomes" id="UP000885936">
    <property type="component" value="Unassembled WGS sequence"/>
</dbReference>
<evidence type="ECO:0000313" key="1">
    <source>
        <dbReference type="EMBL" id="HEC57844.1"/>
    </source>
</evidence>
<dbReference type="EMBL" id="DRIE01000133">
    <property type="protein sequence ID" value="HEC57844.1"/>
    <property type="molecule type" value="Genomic_DNA"/>
</dbReference>
<organism evidence="1">
    <name type="scientific">Candidatus Syntropharchaeum butanivorans</name>
    <dbReference type="NCBI Taxonomy" id="1839936"/>
    <lineage>
        <taxon>Archaea</taxon>
        <taxon>Methanobacteriati</taxon>
        <taxon>Methanobacteriota</taxon>
        <taxon>Stenosarchaea group</taxon>
        <taxon>Methanomicrobia</taxon>
        <taxon>Methanosarcinales</taxon>
        <taxon>ANME-2 cluster</taxon>
        <taxon>Candidatus Syntropharchaeum</taxon>
    </lineage>
</organism>
<reference evidence="1" key="1">
    <citation type="journal article" date="2020" name="mSystems">
        <title>Genome- and Community-Level Interaction Insights into Carbon Utilization and Element Cycling Functions of Hydrothermarchaeota in Hydrothermal Sediment.</title>
        <authorList>
            <person name="Zhou Z."/>
            <person name="Liu Y."/>
            <person name="Xu W."/>
            <person name="Pan J."/>
            <person name="Luo Z.H."/>
            <person name="Li M."/>
        </authorList>
    </citation>
    <scope>NUCLEOTIDE SEQUENCE [LARGE SCALE GENOMIC DNA]</scope>
    <source>
        <strain evidence="1">HyVt-386</strain>
    </source>
</reference>
<sequence length="144" mass="16761">MSVRMRFITDNYILKPRTEPRESEASLRQSLIELFPDRAIIFDLECRELKNGQPLLEYDAVVWNKESVLFIECKSPTTYRNYRAREAQSWRDVSKKIAKELGFSEYATIIVVKGCGEEGVRRKGGVKVVPLERLADLEVEYEKI</sequence>
<gene>
    <name evidence="1" type="ORF">ENI32_08260</name>
</gene>
<dbReference type="AlphaFoldDB" id="A0A7J2S4Y0"/>
<accession>A0A7J2S4Y0</accession>
<protein>
    <submittedName>
        <fullName evidence="1">Uncharacterized protein</fullName>
    </submittedName>
</protein>
<proteinExistence type="predicted"/>